<reference evidence="2" key="1">
    <citation type="submission" date="2013-07" db="EMBL/GenBank/DDBJ databases">
        <authorList>
            <person name="Geib S."/>
        </authorList>
    </citation>
    <scope>NUCLEOTIDE SEQUENCE</scope>
</reference>
<evidence type="ECO:0000259" key="1">
    <source>
        <dbReference type="PROSITE" id="PS50041"/>
    </source>
</evidence>
<dbReference type="InterPro" id="IPR016186">
    <property type="entry name" value="C-type_lectin-like/link_sf"/>
</dbReference>
<dbReference type="SUPFAM" id="SSF56436">
    <property type="entry name" value="C-type lectin-like"/>
    <property type="match status" value="1"/>
</dbReference>
<dbReference type="PANTHER" id="PTHR22803">
    <property type="entry name" value="MANNOSE, PHOSPHOLIPASE, LECTIN RECEPTOR RELATED"/>
    <property type="match status" value="1"/>
</dbReference>
<sequence length="220" mass="24976">RQRSHKQRSGPALISRKQSITMAKRGITKHILLLFICIFSSSSTTSVNECNTDKDPFIKLGNKYYLINAAVQLSWHQAFLFCRTYDSDLATIESEVEMNALSSYLITNGHSTKHFWIGANDHADEGKFMSYKSGRPMVYTKWSGGQPDNAGNIEDCVHLWHINNNNMFEMNDWSCADNKNIICELPKPQKCCRVERISNCGLKKLAEIFAQSANVLDCIE</sequence>
<dbReference type="InterPro" id="IPR050111">
    <property type="entry name" value="C-type_lectin/snaclec_domain"/>
</dbReference>
<dbReference type="EMBL" id="GAMC01003542">
    <property type="protein sequence ID" value="JAC03014.1"/>
    <property type="molecule type" value="mRNA"/>
</dbReference>
<dbReference type="Gene3D" id="3.10.100.10">
    <property type="entry name" value="Mannose-Binding Protein A, subunit A"/>
    <property type="match status" value="1"/>
</dbReference>
<organism evidence="2">
    <name type="scientific">Ceratitis capitata</name>
    <name type="common">Mediterranean fruit fly</name>
    <name type="synonym">Tephritis capitata</name>
    <dbReference type="NCBI Taxonomy" id="7213"/>
    <lineage>
        <taxon>Eukaryota</taxon>
        <taxon>Metazoa</taxon>
        <taxon>Ecdysozoa</taxon>
        <taxon>Arthropoda</taxon>
        <taxon>Hexapoda</taxon>
        <taxon>Insecta</taxon>
        <taxon>Pterygota</taxon>
        <taxon>Neoptera</taxon>
        <taxon>Endopterygota</taxon>
        <taxon>Diptera</taxon>
        <taxon>Brachycera</taxon>
        <taxon>Muscomorpha</taxon>
        <taxon>Tephritoidea</taxon>
        <taxon>Tephritidae</taxon>
        <taxon>Ceratitis</taxon>
        <taxon>Ceratitis</taxon>
    </lineage>
</organism>
<feature type="non-terminal residue" evidence="2">
    <location>
        <position position="1"/>
    </location>
</feature>
<dbReference type="OrthoDB" id="6340082at2759"/>
<dbReference type="Pfam" id="PF00059">
    <property type="entry name" value="Lectin_C"/>
    <property type="match status" value="1"/>
</dbReference>
<evidence type="ECO:0000313" key="2">
    <source>
        <dbReference type="EMBL" id="JAC03015.1"/>
    </source>
</evidence>
<dbReference type="PROSITE" id="PS50041">
    <property type="entry name" value="C_TYPE_LECTIN_2"/>
    <property type="match status" value="1"/>
</dbReference>
<name>W8CCK4_CERCA</name>
<proteinExistence type="evidence at transcript level"/>
<reference evidence="2" key="2">
    <citation type="journal article" date="2014" name="BMC Genomics">
        <title>A genomic perspective to assessing quality of mass-reared SIT flies used in Mediterranean fruit fly (Ceratitis capitata) eradication in California.</title>
        <authorList>
            <person name="Calla B."/>
            <person name="Hall B."/>
            <person name="Hou S."/>
            <person name="Geib S.M."/>
        </authorList>
    </citation>
    <scope>NUCLEOTIDE SEQUENCE</scope>
</reference>
<dbReference type="EMBL" id="GAMC01003541">
    <property type="protein sequence ID" value="JAC03015.1"/>
    <property type="molecule type" value="mRNA"/>
</dbReference>
<dbReference type="InterPro" id="IPR016187">
    <property type="entry name" value="CTDL_fold"/>
</dbReference>
<dbReference type="InterPro" id="IPR001304">
    <property type="entry name" value="C-type_lectin-like"/>
</dbReference>
<dbReference type="AlphaFoldDB" id="W8CCK4"/>
<accession>W8CCK4</accession>
<feature type="domain" description="C-type lectin" evidence="1">
    <location>
        <begin position="60"/>
        <end position="184"/>
    </location>
</feature>
<dbReference type="CDD" id="cd00037">
    <property type="entry name" value="CLECT"/>
    <property type="match status" value="1"/>
</dbReference>
<dbReference type="SMART" id="SM00034">
    <property type="entry name" value="CLECT"/>
    <property type="match status" value="1"/>
</dbReference>
<protein>
    <submittedName>
        <fullName evidence="2">Lectin subunit alpha</fullName>
    </submittedName>
</protein>
<gene>
    <name evidence="2" type="primary">LECA</name>
</gene>